<dbReference type="Proteomes" id="UP000003811">
    <property type="component" value="Chromosome"/>
</dbReference>
<dbReference type="EMBL" id="CP047260">
    <property type="protein sequence ID" value="QHF00078.1"/>
    <property type="molecule type" value="Genomic_DNA"/>
</dbReference>
<gene>
    <name evidence="2" type="ORF">PMA4326_028040</name>
</gene>
<feature type="region of interest" description="Disordered" evidence="1">
    <location>
        <begin position="47"/>
        <end position="72"/>
    </location>
</feature>
<evidence type="ECO:0000313" key="3">
    <source>
        <dbReference type="Proteomes" id="UP000003811"/>
    </source>
</evidence>
<proteinExistence type="predicted"/>
<feature type="compositionally biased region" description="Basic and acidic residues" evidence="1">
    <location>
        <begin position="50"/>
        <end position="60"/>
    </location>
</feature>
<dbReference type="AlphaFoldDB" id="A0A8T8C9W3"/>
<sequence length="72" mass="7950">MYELYLLRTLMALPSGHNLGRTRHWKQAVLTHHQACSLFVIKAGTGPHAPEGKRENHAGKLSECSGTLGRSQ</sequence>
<organism evidence="2 3">
    <name type="scientific">Pseudomonas syringae pv. maculicola str. ES4326</name>
    <dbReference type="NCBI Taxonomy" id="629265"/>
    <lineage>
        <taxon>Bacteria</taxon>
        <taxon>Pseudomonadati</taxon>
        <taxon>Pseudomonadota</taxon>
        <taxon>Gammaproteobacteria</taxon>
        <taxon>Pseudomonadales</taxon>
        <taxon>Pseudomonadaceae</taxon>
        <taxon>Pseudomonas</taxon>
    </lineage>
</organism>
<accession>A0A8T8C9W3</accession>
<name>A0A8T8C9W3_PSEYM</name>
<protein>
    <submittedName>
        <fullName evidence="2">Uncharacterized protein</fullName>
    </submittedName>
</protein>
<evidence type="ECO:0000256" key="1">
    <source>
        <dbReference type="SAM" id="MobiDB-lite"/>
    </source>
</evidence>
<reference evidence="2 3" key="1">
    <citation type="journal article" date="2011" name="PLoS Pathog.">
        <title>Dynamic evolution of pathogenicity revealed by sequencing and comparative genomics of 19 Pseudomonas syringae isolates.</title>
        <authorList>
            <person name="Baltrus D.A."/>
            <person name="Nishimura M.T."/>
            <person name="Romanchuk A."/>
            <person name="Chang J.H."/>
            <person name="Mukhtar M.S."/>
            <person name="Cherkis K."/>
            <person name="Roach J."/>
            <person name="Grant S.R."/>
            <person name="Jones C.D."/>
            <person name="Dangl J.L."/>
        </authorList>
    </citation>
    <scope>NUCLEOTIDE SEQUENCE [LARGE SCALE GENOMIC DNA]</scope>
    <source>
        <strain evidence="2 3">ES4326</strain>
    </source>
</reference>
<evidence type="ECO:0000313" key="2">
    <source>
        <dbReference type="EMBL" id="QHF00078.1"/>
    </source>
</evidence>